<evidence type="ECO:0000313" key="12">
    <source>
        <dbReference type="Proteomes" id="UP000664859"/>
    </source>
</evidence>
<feature type="transmembrane region" description="Helical" evidence="9">
    <location>
        <begin position="415"/>
        <end position="436"/>
    </location>
</feature>
<gene>
    <name evidence="11" type="ORF">JKP88DRAFT_271651</name>
</gene>
<keyword evidence="6 9" id="KW-1133">Transmembrane helix</keyword>
<evidence type="ECO:0000256" key="2">
    <source>
        <dbReference type="ARBA" id="ARBA00022448"/>
    </source>
</evidence>
<feature type="region of interest" description="Disordered" evidence="8">
    <location>
        <begin position="1"/>
        <end position="25"/>
    </location>
</feature>
<dbReference type="PROSITE" id="PS00211">
    <property type="entry name" value="ABC_TRANSPORTER_1"/>
    <property type="match status" value="1"/>
</dbReference>
<dbReference type="Pfam" id="PF00005">
    <property type="entry name" value="ABC_tran"/>
    <property type="match status" value="1"/>
</dbReference>
<dbReference type="Proteomes" id="UP000664859">
    <property type="component" value="Unassembled WGS sequence"/>
</dbReference>
<keyword evidence="3 9" id="KW-0812">Transmembrane</keyword>
<dbReference type="GO" id="GO:0016887">
    <property type="term" value="F:ATP hydrolysis activity"/>
    <property type="evidence" value="ECO:0007669"/>
    <property type="project" value="InterPro"/>
</dbReference>
<evidence type="ECO:0000256" key="6">
    <source>
        <dbReference type="ARBA" id="ARBA00022989"/>
    </source>
</evidence>
<dbReference type="InterPro" id="IPR027417">
    <property type="entry name" value="P-loop_NTPase"/>
</dbReference>
<keyword evidence="11" id="KW-0378">Hydrolase</keyword>
<evidence type="ECO:0000256" key="9">
    <source>
        <dbReference type="SAM" id="Phobius"/>
    </source>
</evidence>
<dbReference type="AlphaFoldDB" id="A0A836CJS3"/>
<dbReference type="InterPro" id="IPR003439">
    <property type="entry name" value="ABC_transporter-like_ATP-bd"/>
</dbReference>
<evidence type="ECO:0000256" key="1">
    <source>
        <dbReference type="ARBA" id="ARBA00004141"/>
    </source>
</evidence>
<dbReference type="Pfam" id="PF01061">
    <property type="entry name" value="ABC2_membrane"/>
    <property type="match status" value="1"/>
</dbReference>
<keyword evidence="4" id="KW-0547">Nucleotide-binding</keyword>
<dbReference type="Gene3D" id="3.40.50.300">
    <property type="entry name" value="P-loop containing nucleotide triphosphate hydrolases"/>
    <property type="match status" value="1"/>
</dbReference>
<organism evidence="11 12">
    <name type="scientific">Tribonema minus</name>
    <dbReference type="NCBI Taxonomy" id="303371"/>
    <lineage>
        <taxon>Eukaryota</taxon>
        <taxon>Sar</taxon>
        <taxon>Stramenopiles</taxon>
        <taxon>Ochrophyta</taxon>
        <taxon>PX clade</taxon>
        <taxon>Xanthophyceae</taxon>
        <taxon>Tribonematales</taxon>
        <taxon>Tribonemataceae</taxon>
        <taxon>Tribonema</taxon>
    </lineage>
</organism>
<dbReference type="PANTHER" id="PTHR48041">
    <property type="entry name" value="ABC TRANSPORTER G FAMILY MEMBER 28"/>
    <property type="match status" value="1"/>
</dbReference>
<comment type="caution">
    <text evidence="11">The sequence shown here is derived from an EMBL/GenBank/DDBJ whole genome shotgun (WGS) entry which is preliminary data.</text>
</comment>
<feature type="compositionally biased region" description="Basic and acidic residues" evidence="8">
    <location>
        <begin position="16"/>
        <end position="25"/>
    </location>
</feature>
<feature type="transmembrane region" description="Helical" evidence="9">
    <location>
        <begin position="524"/>
        <end position="542"/>
    </location>
</feature>
<dbReference type="InterPro" id="IPR013525">
    <property type="entry name" value="ABC2_TM"/>
</dbReference>
<dbReference type="OrthoDB" id="66620at2759"/>
<proteinExistence type="predicted"/>
<dbReference type="InterPro" id="IPR003593">
    <property type="entry name" value="AAA+_ATPase"/>
</dbReference>
<comment type="subcellular location">
    <subcellularLocation>
        <location evidence="1">Membrane</location>
        <topology evidence="1">Multi-pass membrane protein</topology>
    </subcellularLocation>
</comment>
<dbReference type="GO" id="GO:0140359">
    <property type="term" value="F:ABC-type transporter activity"/>
    <property type="evidence" value="ECO:0007669"/>
    <property type="project" value="InterPro"/>
</dbReference>
<keyword evidence="2" id="KW-0813">Transport</keyword>
<dbReference type="GO" id="GO:0005524">
    <property type="term" value="F:ATP binding"/>
    <property type="evidence" value="ECO:0007669"/>
    <property type="project" value="UniProtKB-KW"/>
</dbReference>
<evidence type="ECO:0000256" key="8">
    <source>
        <dbReference type="SAM" id="MobiDB-lite"/>
    </source>
</evidence>
<name>A0A836CJS3_9STRA</name>
<sequence>MAATAQELANQGTMRAGEDVQDNERRLPMQRLLDGTAEAEADDTSSIQSRTDNPAIVTFKDLTVTAKTRKQVLLKGLSGQIKGGFWACMGPSGSGKSTLLNTLALRLDPAVSVVGDLRLNGRAYDNAQLKRMSGYVMQDDLFNGNLTCEETLTYTARLRCPQDANAAQRKVRVDGVLRQVGLEHARHTPVGTPLRKGISGGERKRLAVAQELLVEPQLLFLDEPTTGLDSVTALSLCHTLRKISDTCTVICTIHQPQSKIFALFDNLILLKSGDIAYQGPAKESLAFFEKTGFPCPPLTNPADHLLDSISLTRSDSSHSLTDMDLASAADLHVRFTRPHFDLLHGADKPHLPLRRTTSWWLQFTVLLERSFKEQSRKTDMIVTQLVQVLVMALLIGFAFYQIGTDQHSVVLRKPVLFFCVINQGLFSALAVINSFPGERMLSLRERAAGTYYTSAYFMAKMLAETALQIVLPIIFSCLVYWIVGLQPVASKFFIFMGFMILCSLGATSLALLVSAFARTTDLSVTVLPFMLETFRLFGAFYMPPSNTPNYFEWLNAISYVTYSYIGVSINENTDLTLTCTESELIEVNGVTQCPVPNGNVVLEKDGLNRLSMGACAGILIFYIVFVRFLAYLGVRFLKW</sequence>
<dbReference type="InterPro" id="IPR017871">
    <property type="entry name" value="ABC_transporter-like_CS"/>
</dbReference>
<evidence type="ECO:0000256" key="7">
    <source>
        <dbReference type="ARBA" id="ARBA00023136"/>
    </source>
</evidence>
<feature type="domain" description="ABC transporter" evidence="10">
    <location>
        <begin position="57"/>
        <end position="297"/>
    </location>
</feature>
<dbReference type="SMART" id="SM00382">
    <property type="entry name" value="AAA"/>
    <property type="match status" value="1"/>
</dbReference>
<dbReference type="InterPro" id="IPR050352">
    <property type="entry name" value="ABCG_transporters"/>
</dbReference>
<accession>A0A836CJS3</accession>
<evidence type="ECO:0000256" key="3">
    <source>
        <dbReference type="ARBA" id="ARBA00022692"/>
    </source>
</evidence>
<evidence type="ECO:0000313" key="11">
    <source>
        <dbReference type="EMBL" id="KAG5189190.1"/>
    </source>
</evidence>
<dbReference type="Pfam" id="PF19055">
    <property type="entry name" value="ABC2_membrane_7"/>
    <property type="match status" value="1"/>
</dbReference>
<protein>
    <submittedName>
        <fullName evidence="11">P-loop containing nucleoside triphosphate hydrolase protein</fullName>
    </submittedName>
</protein>
<feature type="transmembrane region" description="Helical" evidence="9">
    <location>
        <begin position="466"/>
        <end position="486"/>
    </location>
</feature>
<keyword evidence="7 9" id="KW-0472">Membrane</keyword>
<evidence type="ECO:0000256" key="4">
    <source>
        <dbReference type="ARBA" id="ARBA00022741"/>
    </source>
</evidence>
<dbReference type="GO" id="GO:0016020">
    <property type="term" value="C:membrane"/>
    <property type="evidence" value="ECO:0007669"/>
    <property type="project" value="UniProtKB-SubCell"/>
</dbReference>
<evidence type="ECO:0000256" key="5">
    <source>
        <dbReference type="ARBA" id="ARBA00022840"/>
    </source>
</evidence>
<keyword evidence="5" id="KW-0067">ATP-binding</keyword>
<evidence type="ECO:0000259" key="10">
    <source>
        <dbReference type="PROSITE" id="PS50893"/>
    </source>
</evidence>
<keyword evidence="12" id="KW-1185">Reference proteome</keyword>
<dbReference type="SUPFAM" id="SSF52540">
    <property type="entry name" value="P-loop containing nucleoside triphosphate hydrolases"/>
    <property type="match status" value="1"/>
</dbReference>
<reference evidence="11" key="1">
    <citation type="submission" date="2021-02" db="EMBL/GenBank/DDBJ databases">
        <title>First Annotated Genome of the Yellow-green Alga Tribonema minus.</title>
        <authorList>
            <person name="Mahan K.M."/>
        </authorList>
    </citation>
    <scope>NUCLEOTIDE SEQUENCE</scope>
    <source>
        <strain evidence="11">UTEX B ZZ1240</strain>
    </source>
</reference>
<dbReference type="InterPro" id="IPR043926">
    <property type="entry name" value="ABCG_dom"/>
</dbReference>
<feature type="transmembrane region" description="Helical" evidence="9">
    <location>
        <begin position="492"/>
        <end position="517"/>
    </location>
</feature>
<feature type="transmembrane region" description="Helical" evidence="9">
    <location>
        <begin position="610"/>
        <end position="634"/>
    </location>
</feature>
<dbReference type="EMBL" id="JAFCMP010000056">
    <property type="protein sequence ID" value="KAG5189190.1"/>
    <property type="molecule type" value="Genomic_DNA"/>
</dbReference>
<feature type="transmembrane region" description="Helical" evidence="9">
    <location>
        <begin position="381"/>
        <end position="403"/>
    </location>
</feature>
<dbReference type="PROSITE" id="PS50893">
    <property type="entry name" value="ABC_TRANSPORTER_2"/>
    <property type="match status" value="1"/>
</dbReference>
<dbReference type="PANTHER" id="PTHR48041:SF139">
    <property type="entry name" value="PROTEIN SCARLET"/>
    <property type="match status" value="1"/>
</dbReference>